<reference evidence="2 3" key="1">
    <citation type="submission" date="2017-12" db="EMBL/GenBank/DDBJ databases">
        <title>Comparative genomics of Botrytis spp.</title>
        <authorList>
            <person name="Valero-Jimenez C.A."/>
            <person name="Tapia P."/>
            <person name="Veloso J."/>
            <person name="Silva-Moreno E."/>
            <person name="Staats M."/>
            <person name="Valdes J.H."/>
            <person name="Van Kan J.A.L."/>
        </authorList>
    </citation>
    <scope>NUCLEOTIDE SEQUENCE [LARGE SCALE GENOMIC DNA]</scope>
    <source>
        <strain evidence="2 3">Bt9001</strain>
    </source>
</reference>
<accession>A0A4Z1EPT6</accession>
<organism evidence="2 3">
    <name type="scientific">Botrytis tulipae</name>
    <dbReference type="NCBI Taxonomy" id="87230"/>
    <lineage>
        <taxon>Eukaryota</taxon>
        <taxon>Fungi</taxon>
        <taxon>Dikarya</taxon>
        <taxon>Ascomycota</taxon>
        <taxon>Pezizomycotina</taxon>
        <taxon>Leotiomycetes</taxon>
        <taxon>Helotiales</taxon>
        <taxon>Sclerotiniaceae</taxon>
        <taxon>Botrytis</taxon>
    </lineage>
</organism>
<keyword evidence="3" id="KW-1185">Reference proteome</keyword>
<protein>
    <recommendedName>
        <fullName evidence="4">BTB domain-containing protein</fullName>
    </recommendedName>
</protein>
<evidence type="ECO:0000256" key="1">
    <source>
        <dbReference type="SAM" id="MobiDB-lite"/>
    </source>
</evidence>
<dbReference type="Proteomes" id="UP000297777">
    <property type="component" value="Unassembled WGS sequence"/>
</dbReference>
<evidence type="ECO:0008006" key="4">
    <source>
        <dbReference type="Google" id="ProtNLM"/>
    </source>
</evidence>
<evidence type="ECO:0000313" key="3">
    <source>
        <dbReference type="Proteomes" id="UP000297777"/>
    </source>
</evidence>
<evidence type="ECO:0000313" key="2">
    <source>
        <dbReference type="EMBL" id="TGO12383.1"/>
    </source>
</evidence>
<feature type="compositionally biased region" description="Basic and acidic residues" evidence="1">
    <location>
        <begin position="58"/>
        <end position="82"/>
    </location>
</feature>
<sequence length="318" mass="36165">MAIEKKGEETKFAGLERKKSTKRWKQKMRADSVIDGESGTAPQEGMAAVNDTNVMSPLEERHDPEEKHATGESSKGIHEKGRQYLGKQGNTRARFGDRNDFIRLYVGNVTYNRRTFHAPKALLRAKVKYFDEVFTRSPELRHMNLPEKEPTSFALFLDWIQLGVYAPLDIEEGPIPFRSRIILYGLGVEYELQELTDYTMTVLITNCAMHDELTFDEKYAHLIYVDTDDGSKLRSFVSHSLANSLLVMRDFSKKQAWMMESGHPELWKDVSNWMNVIRNGSFVPPSVPFSSPKPVAPSKCIFHVHDVGAACAFTGDIL</sequence>
<dbReference type="EMBL" id="PQXH01000089">
    <property type="protein sequence ID" value="TGO12383.1"/>
    <property type="molecule type" value="Genomic_DNA"/>
</dbReference>
<dbReference type="OrthoDB" id="3498022at2759"/>
<feature type="compositionally biased region" description="Basic and acidic residues" evidence="1">
    <location>
        <begin position="1"/>
        <end position="18"/>
    </location>
</feature>
<dbReference type="Gene3D" id="3.30.710.10">
    <property type="entry name" value="Potassium Channel Kv1.1, Chain A"/>
    <property type="match status" value="1"/>
</dbReference>
<feature type="region of interest" description="Disordered" evidence="1">
    <location>
        <begin position="1"/>
        <end position="84"/>
    </location>
</feature>
<dbReference type="AlphaFoldDB" id="A0A4Z1EPT6"/>
<comment type="caution">
    <text evidence="2">The sequence shown here is derived from an EMBL/GenBank/DDBJ whole genome shotgun (WGS) entry which is preliminary data.</text>
</comment>
<gene>
    <name evidence="2" type="ORF">BTUL_0089g00200</name>
</gene>
<dbReference type="InterPro" id="IPR011333">
    <property type="entry name" value="SKP1/BTB/POZ_sf"/>
</dbReference>
<name>A0A4Z1EPT6_9HELO</name>
<proteinExistence type="predicted"/>